<proteinExistence type="predicted"/>
<feature type="compositionally biased region" description="Basic and acidic residues" evidence="1">
    <location>
        <begin position="281"/>
        <end position="292"/>
    </location>
</feature>
<dbReference type="EMBL" id="JROU02001765">
    <property type="protein sequence ID" value="OEH75310.1"/>
    <property type="molecule type" value="Genomic_DNA"/>
</dbReference>
<name>A0A1D3CVT7_9EIME</name>
<dbReference type="Proteomes" id="UP000095192">
    <property type="component" value="Unassembled WGS sequence"/>
</dbReference>
<comment type="caution">
    <text evidence="2">The sequence shown here is derived from an EMBL/GenBank/DDBJ whole genome shotgun (WGS) entry which is preliminary data.</text>
</comment>
<dbReference type="VEuPathDB" id="ToxoDB:cyc_05183"/>
<dbReference type="InParanoid" id="A0A1D3CVT7"/>
<keyword evidence="3" id="KW-1185">Reference proteome</keyword>
<accession>A0A1D3CVT7</accession>
<sequence length="531" mass="58287">MLLYSPIGRAGKSRASGNAASSTAAYSDSATAAAIAASPESDTAGLPLKESHISAGAAATPAEGKVQAKHVSSVGLPLPAHLEALEARMQQSLKETRMTLNHKTGGSLPEYGEAGSLPMLCGTWQTLPESPAFAASTEITFYRESDSEATAALETHRPAPYVTCQWLPQQQIHIVETRQFRLSPQIVQIDRQEFHSKQGCELEALRRERDHKGITLIEMGRDDVKGYLNSASLHPTAPEPPLRASALWLAWLLSVGAKGNLITWESAVVTDYPPQQGQQEHQGEAKQEEKPPQQEQEGTCPADGNKDVWLSAVSFISVDVARSCTKTQADSMYSWSSAAEFLVEPQGVAVSHEAIKQRRRVLGLIRLKALKATVQTHWGPRALTAFRDRHRRVWSPRLEFLYQHTWKQFLSAADPWARSLCRWEVLREACFEPPLLELAEALHRLKGNPPGAFVKGSLNSTSCKINHLDLQLSRHPNGAEFLTVPLYPYNAATADIISLRKISGCNDGRDIVKAKGAPRRHTMLEEQAGGK</sequence>
<evidence type="ECO:0000313" key="3">
    <source>
        <dbReference type="Proteomes" id="UP000095192"/>
    </source>
</evidence>
<dbReference type="VEuPathDB" id="ToxoDB:LOC34621583"/>
<feature type="region of interest" description="Disordered" evidence="1">
    <location>
        <begin position="274"/>
        <end position="304"/>
    </location>
</feature>
<dbReference type="AlphaFoldDB" id="A0A1D3CVT7"/>
<gene>
    <name evidence="2" type="ORF">cyc_05183</name>
</gene>
<protein>
    <submittedName>
        <fullName evidence="2">RON10, related protein</fullName>
    </submittedName>
</protein>
<evidence type="ECO:0000313" key="2">
    <source>
        <dbReference type="EMBL" id="OEH75310.1"/>
    </source>
</evidence>
<evidence type="ECO:0000256" key="1">
    <source>
        <dbReference type="SAM" id="MobiDB-lite"/>
    </source>
</evidence>
<reference evidence="2 3" key="1">
    <citation type="journal article" date="2016" name="BMC Genomics">
        <title>Comparative genomics reveals Cyclospora cayetanensis possesses coccidia-like metabolism and invasion components but unique surface antigens.</title>
        <authorList>
            <person name="Liu S."/>
            <person name="Wang L."/>
            <person name="Zheng H."/>
            <person name="Xu Z."/>
            <person name="Roellig D.M."/>
            <person name="Li N."/>
            <person name="Frace M.A."/>
            <person name="Tang K."/>
            <person name="Arrowood M.J."/>
            <person name="Moss D.M."/>
            <person name="Zhang L."/>
            <person name="Feng Y."/>
            <person name="Xiao L."/>
        </authorList>
    </citation>
    <scope>NUCLEOTIDE SEQUENCE [LARGE SCALE GENOMIC DNA]</scope>
    <source>
        <strain evidence="2 3">CHN_HEN01</strain>
    </source>
</reference>
<organism evidence="2 3">
    <name type="scientific">Cyclospora cayetanensis</name>
    <dbReference type="NCBI Taxonomy" id="88456"/>
    <lineage>
        <taxon>Eukaryota</taxon>
        <taxon>Sar</taxon>
        <taxon>Alveolata</taxon>
        <taxon>Apicomplexa</taxon>
        <taxon>Conoidasida</taxon>
        <taxon>Coccidia</taxon>
        <taxon>Eucoccidiorida</taxon>
        <taxon>Eimeriorina</taxon>
        <taxon>Eimeriidae</taxon>
        <taxon>Cyclospora</taxon>
    </lineage>
</organism>